<feature type="domain" description="Glutamine amidotransferase type-2" evidence="12">
    <location>
        <begin position="5"/>
        <end position="224"/>
    </location>
</feature>
<reference evidence="13 14" key="1">
    <citation type="submission" date="2016-12" db="EMBL/GenBank/DDBJ databases">
        <title>Discovery of methanogenic haloarchaea.</title>
        <authorList>
            <person name="Sorokin D.Y."/>
            <person name="Makarova K.S."/>
            <person name="Abbas B."/>
            <person name="Ferrer M."/>
            <person name="Golyshin P.N."/>
        </authorList>
    </citation>
    <scope>NUCLEOTIDE SEQUENCE [LARGE SCALE GENOMIC DNA]</scope>
    <source>
        <strain evidence="13">AMET1</strain>
    </source>
</reference>
<dbReference type="EMBL" id="MRZU01000003">
    <property type="protein sequence ID" value="OUJ18797.1"/>
    <property type="molecule type" value="Genomic_DNA"/>
</dbReference>
<dbReference type="Pfam" id="PF13537">
    <property type="entry name" value="GATase_7"/>
    <property type="match status" value="1"/>
</dbReference>
<dbReference type="EC" id="2.4.2.14" evidence="7"/>
<keyword evidence="5 7" id="KW-0658">Purine biosynthesis</keyword>
<dbReference type="GO" id="GO:0004044">
    <property type="term" value="F:amidophosphoribosyltransferase activity"/>
    <property type="evidence" value="ECO:0007669"/>
    <property type="project" value="UniProtKB-UniRule"/>
</dbReference>
<keyword evidence="4 7" id="KW-0808">Transferase</keyword>
<dbReference type="SUPFAM" id="SSF53271">
    <property type="entry name" value="PRTase-like"/>
    <property type="match status" value="1"/>
</dbReference>
<evidence type="ECO:0000256" key="6">
    <source>
        <dbReference type="ARBA" id="ARBA00022962"/>
    </source>
</evidence>
<feature type="binding site" evidence="7 10">
    <location>
        <position position="349"/>
    </location>
    <ligand>
        <name>Mg(2+)</name>
        <dbReference type="ChEBI" id="CHEBI:18420"/>
    </ligand>
</feature>
<dbReference type="OrthoDB" id="5976at2157"/>
<keyword evidence="14" id="KW-1185">Reference proteome</keyword>
<dbReference type="GO" id="GO:0051539">
    <property type="term" value="F:4 iron, 4 sulfur cluster binding"/>
    <property type="evidence" value="ECO:0007669"/>
    <property type="project" value="UniProtKB-KW"/>
</dbReference>
<evidence type="ECO:0000259" key="12">
    <source>
        <dbReference type="PROSITE" id="PS51278"/>
    </source>
</evidence>
<keyword evidence="7 11" id="KW-0411">Iron-sulfur</keyword>
<keyword evidence="7" id="KW-0004">4Fe-4S</keyword>
<comment type="pathway">
    <text evidence="1 7 8">Purine metabolism; IMP biosynthesis via de novo pathway; N(1)-(5-phospho-D-ribosyl)glycinamide from 5-phospho-alpha-D-ribose 1-diphosphate: step 1/2.</text>
</comment>
<keyword evidence="3 7" id="KW-0328">Glycosyltransferase</keyword>
<dbReference type="PANTHER" id="PTHR11907">
    <property type="entry name" value="AMIDOPHOSPHORIBOSYLTRANSFERASE"/>
    <property type="match status" value="1"/>
</dbReference>
<dbReference type="PROSITE" id="PS51278">
    <property type="entry name" value="GATASE_TYPE_2"/>
    <property type="match status" value="1"/>
</dbReference>
<dbReference type="Gene3D" id="3.40.50.2020">
    <property type="match status" value="1"/>
</dbReference>
<dbReference type="InterPro" id="IPR029057">
    <property type="entry name" value="PRTase-like"/>
</dbReference>
<dbReference type="RefSeq" id="WP_086636856.1">
    <property type="nucleotide sequence ID" value="NZ_MRZU01000003.1"/>
</dbReference>
<feature type="binding site" evidence="7 10">
    <location>
        <position position="287"/>
    </location>
    <ligand>
        <name>Mg(2+)</name>
        <dbReference type="ChEBI" id="CHEBI:18420"/>
    </ligand>
</feature>
<sequence length="460" mass="51230">MHDECGVVGITSTENLPLKIYYALYSLQHRGQESAGIATYNNGMKLRRGMGLVPEVFTEEDINQLNGKQGIGHVRYTTSGDTNLESSQPLMVTHQKGRLAIAHNGHITNSMEIRRQLEEDGHVFSTGNDTEIIAHLISKHLIKTDDITNALKRSMKKLKGSYALTILIKDKIIAVRDPHGIKPLCIGKHKNGYIIASESAAIDTIGAELTRDVNPGEIITIQNKKLKSHQLTKKQNAHCFFEHVYFARPDSIMDGKSNYECRLQIGRKLGEKYPVPNADLVSPVPDSGITFAIGYAETSNLEYAESLMKNRYVGRTFIMPNQGMREDAVRLKLNAVKSNVKNKEIVLVDDSIVRGTTSKRIIKILKKAGAKKVHLRVGAPKIISTCHLGIDMADKNKLIAHNATTKEIKQKIGADSLKYIKINEMLDAMNINKNKLCLGCLNEKYPVPKQNTKTLQTKIE</sequence>
<keyword evidence="6 7" id="KW-0315">Glutamine amidotransferase</keyword>
<comment type="cofactor">
    <cofactor evidence="7 11">
        <name>[4Fe-4S] cluster</name>
        <dbReference type="ChEBI" id="CHEBI:49883"/>
    </cofactor>
    <text evidence="7 11">Binds 1 [4Fe-4S] cluster per subunit.</text>
</comment>
<dbReference type="InterPro" id="IPR000836">
    <property type="entry name" value="PRTase_dom"/>
</dbReference>
<evidence type="ECO:0000313" key="13">
    <source>
        <dbReference type="EMBL" id="OUJ18797.1"/>
    </source>
</evidence>
<evidence type="ECO:0000256" key="1">
    <source>
        <dbReference type="ARBA" id="ARBA00005209"/>
    </source>
</evidence>
<dbReference type="Proteomes" id="UP000195137">
    <property type="component" value="Unassembled WGS sequence"/>
</dbReference>
<comment type="caution">
    <text evidence="13">The sequence shown here is derived from an EMBL/GenBank/DDBJ whole genome shotgun (WGS) entry which is preliminary data.</text>
</comment>
<dbReference type="NCBIfam" id="TIGR01134">
    <property type="entry name" value="purF"/>
    <property type="match status" value="1"/>
</dbReference>
<evidence type="ECO:0000256" key="8">
    <source>
        <dbReference type="PIRNR" id="PIRNR000485"/>
    </source>
</evidence>
<dbReference type="HAMAP" id="MF_01931">
    <property type="entry name" value="PurF"/>
    <property type="match status" value="1"/>
</dbReference>
<comment type="catalytic activity">
    <reaction evidence="7 8">
        <text>5-phospho-beta-D-ribosylamine + L-glutamate + diphosphate = 5-phospho-alpha-D-ribose 1-diphosphate + L-glutamine + H2O</text>
        <dbReference type="Rhea" id="RHEA:14905"/>
        <dbReference type="ChEBI" id="CHEBI:15377"/>
        <dbReference type="ChEBI" id="CHEBI:29985"/>
        <dbReference type="ChEBI" id="CHEBI:33019"/>
        <dbReference type="ChEBI" id="CHEBI:58017"/>
        <dbReference type="ChEBI" id="CHEBI:58359"/>
        <dbReference type="ChEBI" id="CHEBI:58681"/>
        <dbReference type="EC" id="2.4.2.14"/>
    </reaction>
</comment>
<gene>
    <name evidence="7" type="primary">purF</name>
    <name evidence="13" type="ORF">AMET1_0448</name>
</gene>
<evidence type="ECO:0000256" key="4">
    <source>
        <dbReference type="ARBA" id="ARBA00022679"/>
    </source>
</evidence>
<dbReference type="CDD" id="cd06223">
    <property type="entry name" value="PRTases_typeI"/>
    <property type="match status" value="1"/>
</dbReference>
<feature type="binding site" evidence="7 11">
    <location>
        <position position="239"/>
    </location>
    <ligand>
        <name>[4Fe-4S] cluster</name>
        <dbReference type="ChEBI" id="CHEBI:49883"/>
    </ligand>
</feature>
<feature type="active site" description="Nucleophile" evidence="7 9">
    <location>
        <position position="5"/>
    </location>
</feature>
<dbReference type="Gene3D" id="3.60.20.10">
    <property type="entry name" value="Glutamine Phosphoribosylpyrophosphate, subunit 1, domain 1"/>
    <property type="match status" value="1"/>
</dbReference>
<feature type="binding site" evidence="7 11">
    <location>
        <position position="440"/>
    </location>
    <ligand>
        <name>[4Fe-4S] cluster</name>
        <dbReference type="ChEBI" id="CHEBI:49883"/>
    </ligand>
</feature>
<dbReference type="InterPro" id="IPR035584">
    <property type="entry name" value="PurF_N"/>
</dbReference>
<comment type="function">
    <text evidence="7">Catalyzes the formation of phosphoribosylamine from phosphoribosylpyrophosphate (PRPP) and glutamine.</text>
</comment>
<evidence type="ECO:0000256" key="11">
    <source>
        <dbReference type="PIRSR" id="PIRSR000485-3"/>
    </source>
</evidence>
<dbReference type="CDD" id="cd00715">
    <property type="entry name" value="GPATase_N"/>
    <property type="match status" value="1"/>
</dbReference>
<keyword evidence="7 10" id="KW-0460">Magnesium</keyword>
<evidence type="ECO:0000256" key="3">
    <source>
        <dbReference type="ARBA" id="ARBA00022676"/>
    </source>
</evidence>
<feature type="binding site" evidence="7 11">
    <location>
        <position position="437"/>
    </location>
    <ligand>
        <name>[4Fe-4S] cluster</name>
        <dbReference type="ChEBI" id="CHEBI:49883"/>
    </ligand>
</feature>
<evidence type="ECO:0000313" key="14">
    <source>
        <dbReference type="Proteomes" id="UP000195137"/>
    </source>
</evidence>
<dbReference type="GO" id="GO:0000287">
    <property type="term" value="F:magnesium ion binding"/>
    <property type="evidence" value="ECO:0007669"/>
    <property type="project" value="UniProtKB-UniRule"/>
</dbReference>
<keyword evidence="7 10" id="KW-0479">Metal-binding</keyword>
<dbReference type="PIRSF" id="PIRSF000485">
    <property type="entry name" value="Amd_phspho_trans"/>
    <property type="match status" value="1"/>
</dbReference>
<keyword evidence="7 11" id="KW-0408">Iron</keyword>
<accession>A0A1Y3GC14</accession>
<evidence type="ECO:0000256" key="10">
    <source>
        <dbReference type="PIRSR" id="PIRSR000485-2"/>
    </source>
</evidence>
<dbReference type="GO" id="GO:0009113">
    <property type="term" value="P:purine nucleobase biosynthetic process"/>
    <property type="evidence" value="ECO:0007669"/>
    <property type="project" value="UniProtKB-UniRule"/>
</dbReference>
<feature type="binding site" evidence="7 10">
    <location>
        <position position="350"/>
    </location>
    <ligand>
        <name>Mg(2+)</name>
        <dbReference type="ChEBI" id="CHEBI:18420"/>
    </ligand>
</feature>
<dbReference type="InterPro" id="IPR029055">
    <property type="entry name" value="Ntn_hydrolases_N"/>
</dbReference>
<comment type="cofactor">
    <cofactor evidence="7 10">
        <name>Mg(2+)</name>
        <dbReference type="ChEBI" id="CHEBI:18420"/>
    </cofactor>
    <text evidence="7 10">Binds 1 Mg(2+) ion per subunit.</text>
</comment>
<protein>
    <recommendedName>
        <fullName evidence="7">Amidophosphoribosyltransferase</fullName>
        <shortName evidence="7">ATase</shortName>
        <ecNumber evidence="7">2.4.2.14</ecNumber>
    </recommendedName>
    <alternativeName>
        <fullName evidence="7">Glutamine phosphoribosylpyrophosphate amidotransferase</fullName>
        <shortName evidence="7">GPATase</shortName>
    </alternativeName>
</protein>
<proteinExistence type="inferred from homology"/>
<dbReference type="UniPathway" id="UPA00074">
    <property type="reaction ID" value="UER00124"/>
</dbReference>
<name>A0A1Y3GC14_9EURY</name>
<dbReference type="InterPro" id="IPR017932">
    <property type="entry name" value="GATase_2_dom"/>
</dbReference>
<organism evidence="13 14">
    <name type="scientific">Methanonatronarchaeum thermophilum</name>
    <dbReference type="NCBI Taxonomy" id="1927129"/>
    <lineage>
        <taxon>Archaea</taxon>
        <taxon>Methanobacteriati</taxon>
        <taxon>Methanobacteriota</taxon>
        <taxon>Methanonatronarchaeia</taxon>
        <taxon>Methanonatronarchaeales</taxon>
        <taxon>Methanonatronarchaeaceae</taxon>
        <taxon>Methanonatronarchaeum</taxon>
    </lineage>
</organism>
<evidence type="ECO:0000256" key="5">
    <source>
        <dbReference type="ARBA" id="ARBA00022755"/>
    </source>
</evidence>
<evidence type="ECO:0000256" key="9">
    <source>
        <dbReference type="PIRSR" id="PIRSR000485-1"/>
    </source>
</evidence>
<evidence type="ECO:0000256" key="2">
    <source>
        <dbReference type="ARBA" id="ARBA00010138"/>
    </source>
</evidence>
<comment type="similarity">
    <text evidence="2 7 8">In the C-terminal section; belongs to the purine/pyrimidine phosphoribosyltransferase family.</text>
</comment>
<feature type="binding site" evidence="7 11">
    <location>
        <position position="386"/>
    </location>
    <ligand>
        <name>[4Fe-4S] cluster</name>
        <dbReference type="ChEBI" id="CHEBI:49883"/>
    </ligand>
</feature>
<dbReference type="AlphaFoldDB" id="A0A1Y3GC14"/>
<dbReference type="SUPFAM" id="SSF56235">
    <property type="entry name" value="N-terminal nucleophile aminohydrolases (Ntn hydrolases)"/>
    <property type="match status" value="1"/>
</dbReference>
<dbReference type="GO" id="GO:0006189">
    <property type="term" value="P:'de novo' IMP biosynthetic process"/>
    <property type="evidence" value="ECO:0007669"/>
    <property type="project" value="UniProtKB-UniRule"/>
</dbReference>
<evidence type="ECO:0000256" key="7">
    <source>
        <dbReference type="HAMAP-Rule" id="MF_01931"/>
    </source>
</evidence>
<dbReference type="InterPro" id="IPR005854">
    <property type="entry name" value="PurF"/>
</dbReference>